<feature type="active site" description="Proton donor" evidence="3">
    <location>
        <position position="482"/>
    </location>
</feature>
<evidence type="ECO:0000313" key="6">
    <source>
        <dbReference type="EMBL" id="USP77975.1"/>
    </source>
</evidence>
<evidence type="ECO:0000259" key="5">
    <source>
        <dbReference type="PROSITE" id="PS00624"/>
    </source>
</evidence>
<dbReference type="AlphaFoldDB" id="A0A9Q8ZA56"/>
<dbReference type="GO" id="GO:0050660">
    <property type="term" value="F:flavin adenine dinucleotide binding"/>
    <property type="evidence" value="ECO:0007669"/>
    <property type="project" value="InterPro"/>
</dbReference>
<protein>
    <submittedName>
        <fullName evidence="6">GMC oxidoreductase</fullName>
    </submittedName>
</protein>
<dbReference type="Gene3D" id="3.50.50.60">
    <property type="entry name" value="FAD/NAD(P)-binding domain"/>
    <property type="match status" value="2"/>
</dbReference>
<dbReference type="InterPro" id="IPR036188">
    <property type="entry name" value="FAD/NAD-bd_sf"/>
</dbReference>
<keyword evidence="4" id="KW-0285">Flavoprotein</keyword>
<dbReference type="SUPFAM" id="SSF51905">
    <property type="entry name" value="FAD/NAD(P)-binding domain"/>
    <property type="match status" value="1"/>
</dbReference>
<dbReference type="PANTHER" id="PTHR11552:SF138">
    <property type="entry name" value="DEHYDROGENASE PKFF-RELATED"/>
    <property type="match status" value="1"/>
</dbReference>
<keyword evidence="7" id="KW-1185">Reference proteome</keyword>
<dbReference type="Pfam" id="PF05199">
    <property type="entry name" value="GMC_oxred_C"/>
    <property type="match status" value="1"/>
</dbReference>
<dbReference type="Gene3D" id="3.30.560.10">
    <property type="entry name" value="Glucose Oxidase, domain 3"/>
    <property type="match status" value="2"/>
</dbReference>
<feature type="active site" description="Proton acceptor" evidence="3">
    <location>
        <position position="526"/>
    </location>
</feature>
<gene>
    <name evidence="6" type="ORF">yc1106_05249</name>
</gene>
<dbReference type="InterPro" id="IPR007867">
    <property type="entry name" value="GMC_OxRtase_C"/>
</dbReference>
<feature type="domain" description="Glucose-methanol-choline oxidoreductase N-terminal" evidence="5">
    <location>
        <begin position="298"/>
        <end position="312"/>
    </location>
</feature>
<dbReference type="Pfam" id="PF00732">
    <property type="entry name" value="GMC_oxred_N"/>
    <property type="match status" value="1"/>
</dbReference>
<comment type="cofactor">
    <cofactor evidence="4">
        <name>FAD</name>
        <dbReference type="ChEBI" id="CHEBI:57692"/>
    </cofactor>
</comment>
<evidence type="ECO:0000256" key="2">
    <source>
        <dbReference type="ARBA" id="ARBA00023180"/>
    </source>
</evidence>
<dbReference type="GO" id="GO:0016614">
    <property type="term" value="F:oxidoreductase activity, acting on CH-OH group of donors"/>
    <property type="evidence" value="ECO:0007669"/>
    <property type="project" value="InterPro"/>
</dbReference>
<proteinExistence type="inferred from homology"/>
<comment type="similarity">
    <text evidence="1">Belongs to the GMC oxidoreductase family.</text>
</comment>
<dbReference type="VEuPathDB" id="FungiDB:yc1106_05249"/>
<dbReference type="GO" id="GO:0044550">
    <property type="term" value="P:secondary metabolite biosynthetic process"/>
    <property type="evidence" value="ECO:0007669"/>
    <property type="project" value="TreeGrafter"/>
</dbReference>
<dbReference type="PANTHER" id="PTHR11552">
    <property type="entry name" value="GLUCOSE-METHANOL-CHOLINE GMC OXIDOREDUCTASE"/>
    <property type="match status" value="1"/>
</dbReference>
<evidence type="ECO:0000256" key="1">
    <source>
        <dbReference type="ARBA" id="ARBA00010790"/>
    </source>
</evidence>
<sequence length="589" mass="63870">MLDSITGQTLLGSSFGIPGVDASFDFVVVGGGTAGLAVANRLSESGKHTVAILEAGGFYELDNGIHSQVPRYVGIGAGPQFDDVNPLVDWSFETEEEESREGQRMHYPRGRTLGGSSARNYLVYNRGSKGSYKMWADVLNDSSYEWENFKYYFDKSVTWNPADMTKRPASSAPPVNHEEVATSGPVSLSYPNWVLPFSTWAMKATEASGMKMIPGFIDGELIGTSWMVRTTDPKTMVRESSETAYLRPALNRPNLTVYHSTMAFKILFDAAKATGVLCGTKGKRFKILARKEVIISAGAFQSPQLLMVSGIGPKACLNEHNIPVVVEAAGVGQGMETAMRDFIDHGTGPLTSTGGDVIAQAVDEVSSDWPDVEYIAQSFYPGTPPDQSDYGGLMGVLVNTFSRGSISISSSDMQDPPVIRLNYLTDEKDKELIVALFRRMREILAEDSLVPILGPEIFPGGKVETDQEILKFVQRSSWTVNHVSCTCKMGTPKDTMAVVDAECRVIGTEGLRVVDVSAMPFLPPGHPVATVLGATSRSLGHTSTPTIESVQSSSNSVELYNGGHAGHRKLVQHTIVDLEEEIDRIDESS</sequence>
<name>A0A9Q8ZA56_CURCL</name>
<dbReference type="InterPro" id="IPR000172">
    <property type="entry name" value="GMC_OxRdtase_N"/>
</dbReference>
<evidence type="ECO:0000313" key="7">
    <source>
        <dbReference type="Proteomes" id="UP001056012"/>
    </source>
</evidence>
<dbReference type="SUPFAM" id="SSF54373">
    <property type="entry name" value="FAD-linked reductases, C-terminal domain"/>
    <property type="match status" value="1"/>
</dbReference>
<dbReference type="PIRSF" id="PIRSF000137">
    <property type="entry name" value="Alcohol_oxidase"/>
    <property type="match status" value="1"/>
</dbReference>
<dbReference type="EMBL" id="CP089276">
    <property type="protein sequence ID" value="USP77975.1"/>
    <property type="molecule type" value="Genomic_DNA"/>
</dbReference>
<keyword evidence="4" id="KW-0274">FAD</keyword>
<evidence type="ECO:0000256" key="4">
    <source>
        <dbReference type="PIRSR" id="PIRSR000137-2"/>
    </source>
</evidence>
<evidence type="ECO:0000256" key="3">
    <source>
        <dbReference type="PIRSR" id="PIRSR000137-1"/>
    </source>
</evidence>
<keyword evidence="2" id="KW-0325">Glycoprotein</keyword>
<feature type="binding site" evidence="4">
    <location>
        <begin position="120"/>
        <end position="123"/>
    </location>
    <ligand>
        <name>FAD</name>
        <dbReference type="ChEBI" id="CHEBI:57692"/>
    </ligand>
</feature>
<dbReference type="PROSITE" id="PS00624">
    <property type="entry name" value="GMC_OXRED_2"/>
    <property type="match status" value="1"/>
</dbReference>
<dbReference type="OrthoDB" id="269227at2759"/>
<organism evidence="6 7">
    <name type="scientific">Curvularia clavata</name>
    <dbReference type="NCBI Taxonomy" id="95742"/>
    <lineage>
        <taxon>Eukaryota</taxon>
        <taxon>Fungi</taxon>
        <taxon>Dikarya</taxon>
        <taxon>Ascomycota</taxon>
        <taxon>Pezizomycotina</taxon>
        <taxon>Dothideomycetes</taxon>
        <taxon>Pleosporomycetidae</taxon>
        <taxon>Pleosporales</taxon>
        <taxon>Pleosporineae</taxon>
        <taxon>Pleosporaceae</taxon>
        <taxon>Curvularia</taxon>
    </lineage>
</organism>
<dbReference type="InterPro" id="IPR012132">
    <property type="entry name" value="GMC_OxRdtase"/>
</dbReference>
<reference evidence="6" key="1">
    <citation type="submission" date="2021-12" db="EMBL/GenBank/DDBJ databases">
        <title>Curvularia clavata genome.</title>
        <authorList>
            <person name="Cao Y."/>
        </authorList>
    </citation>
    <scope>NUCLEOTIDE SEQUENCE</scope>
    <source>
        <strain evidence="6">Yc1106</strain>
    </source>
</reference>
<dbReference type="Proteomes" id="UP001056012">
    <property type="component" value="Chromosome 3"/>
</dbReference>
<accession>A0A9Q8ZA56</accession>